<dbReference type="PROSITE" id="PS00194">
    <property type="entry name" value="THIOREDOXIN_1"/>
    <property type="match status" value="1"/>
</dbReference>
<evidence type="ECO:0000313" key="10">
    <source>
        <dbReference type="Proteomes" id="UP000238083"/>
    </source>
</evidence>
<evidence type="ECO:0000313" key="9">
    <source>
        <dbReference type="EMBL" id="PRY11167.1"/>
    </source>
</evidence>
<keyword evidence="2" id="KW-0813">Transport</keyword>
<dbReference type="SUPFAM" id="SSF52833">
    <property type="entry name" value="Thioredoxin-like"/>
    <property type="match status" value="1"/>
</dbReference>
<evidence type="ECO:0000256" key="7">
    <source>
        <dbReference type="SAM" id="MobiDB-lite"/>
    </source>
</evidence>
<name>A0A2T0QY96_9ACTN</name>
<dbReference type="PANTHER" id="PTHR45663">
    <property type="entry name" value="GEO12009P1"/>
    <property type="match status" value="1"/>
</dbReference>
<reference evidence="9 10" key="1">
    <citation type="submission" date="2018-03" db="EMBL/GenBank/DDBJ databases">
        <title>Genomic Encyclopedia of Archaeal and Bacterial Type Strains, Phase II (KMG-II): from individual species to whole genera.</title>
        <authorList>
            <person name="Goeker M."/>
        </authorList>
    </citation>
    <scope>NUCLEOTIDE SEQUENCE [LARGE SCALE GENOMIC DNA]</scope>
    <source>
        <strain evidence="9 10">DSM 19711</strain>
    </source>
</reference>
<gene>
    <name evidence="9" type="ORF">CLV37_114122</name>
</gene>
<evidence type="ECO:0000256" key="5">
    <source>
        <dbReference type="ARBA" id="ARBA00023284"/>
    </source>
</evidence>
<accession>A0A2T0QY96</accession>
<dbReference type="InterPro" id="IPR005746">
    <property type="entry name" value="Thioredoxin"/>
</dbReference>
<comment type="similarity">
    <text evidence="1">Belongs to the thioredoxin family.</text>
</comment>
<feature type="domain" description="Thioredoxin" evidence="8">
    <location>
        <begin position="1"/>
        <end position="104"/>
    </location>
</feature>
<protein>
    <recommendedName>
        <fullName evidence="6">Thioredoxin</fullName>
    </recommendedName>
</protein>
<evidence type="ECO:0000256" key="6">
    <source>
        <dbReference type="NCBIfam" id="TIGR01068"/>
    </source>
</evidence>
<comment type="caution">
    <text evidence="9">The sequence shown here is derived from an EMBL/GenBank/DDBJ whole genome shotgun (WGS) entry which is preliminary data.</text>
</comment>
<dbReference type="GO" id="GO:0015035">
    <property type="term" value="F:protein-disulfide reductase activity"/>
    <property type="evidence" value="ECO:0007669"/>
    <property type="project" value="UniProtKB-UniRule"/>
</dbReference>
<dbReference type="AlphaFoldDB" id="A0A2T0QY96"/>
<organism evidence="9 10">
    <name type="scientific">Kineococcus rhizosphaerae</name>
    <dbReference type="NCBI Taxonomy" id="559628"/>
    <lineage>
        <taxon>Bacteria</taxon>
        <taxon>Bacillati</taxon>
        <taxon>Actinomycetota</taxon>
        <taxon>Actinomycetes</taxon>
        <taxon>Kineosporiales</taxon>
        <taxon>Kineosporiaceae</taxon>
        <taxon>Kineococcus</taxon>
    </lineage>
</organism>
<dbReference type="InterPro" id="IPR013766">
    <property type="entry name" value="Thioredoxin_domain"/>
</dbReference>
<evidence type="ECO:0000256" key="2">
    <source>
        <dbReference type="ARBA" id="ARBA00022448"/>
    </source>
</evidence>
<proteinExistence type="inferred from homology"/>
<dbReference type="RefSeq" id="WP_106214792.1">
    <property type="nucleotide sequence ID" value="NZ_PVZF01000014.1"/>
</dbReference>
<dbReference type="Gene3D" id="3.40.30.10">
    <property type="entry name" value="Glutaredoxin"/>
    <property type="match status" value="1"/>
</dbReference>
<evidence type="ECO:0000256" key="4">
    <source>
        <dbReference type="ARBA" id="ARBA00023157"/>
    </source>
</evidence>
<evidence type="ECO:0000256" key="1">
    <source>
        <dbReference type="ARBA" id="ARBA00008987"/>
    </source>
</evidence>
<dbReference type="PRINTS" id="PR00421">
    <property type="entry name" value="THIOREDOXIN"/>
</dbReference>
<sequence>MTTQALTLETHDETVKDGIVLIDFWADWCGPCKQFAPVFEQASEKHEDITFTKVDTEDQQALAARYGITSIPTLVAYRDGIPVFGQPGALPGPALEDLIGQVRALDMEQVKEQYAQALAAEQARQQAQQQGVPAREGVRAGTDPAAF</sequence>
<dbReference type="NCBIfam" id="TIGR01068">
    <property type="entry name" value="thioredoxin"/>
    <property type="match status" value="1"/>
</dbReference>
<dbReference type="PROSITE" id="PS51352">
    <property type="entry name" value="THIOREDOXIN_2"/>
    <property type="match status" value="1"/>
</dbReference>
<keyword evidence="5" id="KW-0676">Redox-active center</keyword>
<feature type="region of interest" description="Disordered" evidence="7">
    <location>
        <begin position="126"/>
        <end position="147"/>
    </location>
</feature>
<dbReference type="EMBL" id="PVZF01000014">
    <property type="protein sequence ID" value="PRY11167.1"/>
    <property type="molecule type" value="Genomic_DNA"/>
</dbReference>
<dbReference type="GO" id="GO:0005829">
    <property type="term" value="C:cytosol"/>
    <property type="evidence" value="ECO:0007669"/>
    <property type="project" value="TreeGrafter"/>
</dbReference>
<keyword evidence="10" id="KW-1185">Reference proteome</keyword>
<keyword evidence="3" id="KW-0249">Electron transport</keyword>
<dbReference type="Proteomes" id="UP000238083">
    <property type="component" value="Unassembled WGS sequence"/>
</dbReference>
<keyword evidence="4" id="KW-1015">Disulfide bond</keyword>
<evidence type="ECO:0000256" key="3">
    <source>
        <dbReference type="ARBA" id="ARBA00022982"/>
    </source>
</evidence>
<dbReference type="PANTHER" id="PTHR45663:SF40">
    <property type="entry name" value="THIOREDOXIN 2"/>
    <property type="match status" value="1"/>
</dbReference>
<dbReference type="Pfam" id="PF00085">
    <property type="entry name" value="Thioredoxin"/>
    <property type="match status" value="1"/>
</dbReference>
<dbReference type="CDD" id="cd02947">
    <property type="entry name" value="TRX_family"/>
    <property type="match status" value="1"/>
</dbReference>
<dbReference type="OrthoDB" id="9790390at2"/>
<dbReference type="InterPro" id="IPR036249">
    <property type="entry name" value="Thioredoxin-like_sf"/>
</dbReference>
<dbReference type="InterPro" id="IPR017937">
    <property type="entry name" value="Thioredoxin_CS"/>
</dbReference>
<evidence type="ECO:0000259" key="8">
    <source>
        <dbReference type="PROSITE" id="PS51352"/>
    </source>
</evidence>